<sequence length="124" mass="13768">MENMIYGKEDQKLAGATDGEGYNGSDISPSSLGTSFVQSLDTQHPKIDVDGLSWPTATKEEKQEHLVKISSAIRIILECGGENPDREGLRDTPERFAKAFLFFTKGYGESLHTILNDAIFHEDY</sequence>
<evidence type="ECO:0000256" key="3">
    <source>
        <dbReference type="ARBA" id="ARBA00022741"/>
    </source>
</evidence>
<feature type="domain" description="GTP cyclohydrolase I" evidence="8">
    <location>
        <begin position="70"/>
        <end position="122"/>
    </location>
</feature>
<evidence type="ECO:0000256" key="5">
    <source>
        <dbReference type="ARBA" id="ARBA00023134"/>
    </source>
</evidence>
<dbReference type="SUPFAM" id="SSF55620">
    <property type="entry name" value="Tetrahydrobiopterin biosynthesis enzymes-like"/>
    <property type="match status" value="1"/>
</dbReference>
<feature type="compositionally biased region" description="Polar residues" evidence="7">
    <location>
        <begin position="25"/>
        <end position="38"/>
    </location>
</feature>
<accession>A0A1E1K317</accession>
<keyword evidence="3" id="KW-0547">Nucleotide-binding</keyword>
<dbReference type="GO" id="GO:0005737">
    <property type="term" value="C:cytoplasm"/>
    <property type="evidence" value="ECO:0007669"/>
    <property type="project" value="TreeGrafter"/>
</dbReference>
<keyword evidence="10" id="KW-1185">Reference proteome</keyword>
<dbReference type="GO" id="GO:0003934">
    <property type="term" value="F:GTP cyclohydrolase I activity"/>
    <property type="evidence" value="ECO:0007669"/>
    <property type="project" value="InterPro"/>
</dbReference>
<dbReference type="Proteomes" id="UP000178912">
    <property type="component" value="Unassembled WGS sequence"/>
</dbReference>
<protein>
    <recommendedName>
        <fullName evidence="2">GTP cyclohydrolase 1</fullName>
    </recommendedName>
    <alternativeName>
        <fullName evidence="6">GTP cyclohydrolase I</fullName>
    </alternativeName>
</protein>
<dbReference type="PANTHER" id="PTHR11109">
    <property type="entry name" value="GTP CYCLOHYDROLASE I"/>
    <property type="match status" value="1"/>
</dbReference>
<evidence type="ECO:0000256" key="2">
    <source>
        <dbReference type="ARBA" id="ARBA00017272"/>
    </source>
</evidence>
<dbReference type="PANTHER" id="PTHR11109:SF7">
    <property type="entry name" value="GTP CYCLOHYDROLASE 1"/>
    <property type="match status" value="1"/>
</dbReference>
<comment type="similarity">
    <text evidence="1">Belongs to the GTP cyclohydrolase I family.</text>
</comment>
<evidence type="ECO:0000259" key="8">
    <source>
        <dbReference type="Pfam" id="PF01227"/>
    </source>
</evidence>
<dbReference type="Pfam" id="PF01227">
    <property type="entry name" value="GTP_cyclohydroI"/>
    <property type="match status" value="1"/>
</dbReference>
<dbReference type="GO" id="GO:0006729">
    <property type="term" value="P:tetrahydrobiopterin biosynthetic process"/>
    <property type="evidence" value="ECO:0007669"/>
    <property type="project" value="TreeGrafter"/>
</dbReference>
<name>A0A1E1K317_9HELO</name>
<dbReference type="InterPro" id="IPR001474">
    <property type="entry name" value="GTP_CycHdrlase_I"/>
</dbReference>
<dbReference type="InterPro" id="IPR043134">
    <property type="entry name" value="GTP-CH-I_N"/>
</dbReference>
<dbReference type="GO" id="GO:0005525">
    <property type="term" value="F:GTP binding"/>
    <property type="evidence" value="ECO:0007669"/>
    <property type="project" value="UniProtKB-KW"/>
</dbReference>
<evidence type="ECO:0000256" key="4">
    <source>
        <dbReference type="ARBA" id="ARBA00022801"/>
    </source>
</evidence>
<organism evidence="9 10">
    <name type="scientific">Rhynchosporium agropyri</name>
    <dbReference type="NCBI Taxonomy" id="914238"/>
    <lineage>
        <taxon>Eukaryota</taxon>
        <taxon>Fungi</taxon>
        <taxon>Dikarya</taxon>
        <taxon>Ascomycota</taxon>
        <taxon>Pezizomycotina</taxon>
        <taxon>Leotiomycetes</taxon>
        <taxon>Helotiales</taxon>
        <taxon>Ploettnerulaceae</taxon>
        <taxon>Rhynchosporium</taxon>
    </lineage>
</organism>
<dbReference type="GO" id="GO:0008270">
    <property type="term" value="F:zinc ion binding"/>
    <property type="evidence" value="ECO:0007669"/>
    <property type="project" value="TreeGrafter"/>
</dbReference>
<evidence type="ECO:0000256" key="6">
    <source>
        <dbReference type="ARBA" id="ARBA00030854"/>
    </source>
</evidence>
<keyword evidence="5" id="KW-0342">GTP-binding</keyword>
<dbReference type="Gene3D" id="1.10.286.10">
    <property type="match status" value="1"/>
</dbReference>
<evidence type="ECO:0000313" key="9">
    <source>
        <dbReference type="EMBL" id="CZS92498.1"/>
    </source>
</evidence>
<dbReference type="OrthoDB" id="4966at2759"/>
<proteinExistence type="inferred from homology"/>
<dbReference type="FunFam" id="1.10.286.10:FF:000003">
    <property type="entry name" value="GTP cyclohydrolase 1"/>
    <property type="match status" value="1"/>
</dbReference>
<reference evidence="10" key="1">
    <citation type="submission" date="2016-03" db="EMBL/GenBank/DDBJ databases">
        <authorList>
            <person name="Guldener U."/>
        </authorList>
    </citation>
    <scope>NUCLEOTIDE SEQUENCE [LARGE SCALE GENOMIC DNA]</scope>
    <source>
        <strain evidence="10">04CH-RAC-A.6.1</strain>
    </source>
</reference>
<gene>
    <name evidence="9" type="ORF">RAG0_03101</name>
</gene>
<dbReference type="AlphaFoldDB" id="A0A1E1K317"/>
<evidence type="ECO:0000256" key="1">
    <source>
        <dbReference type="ARBA" id="ARBA00008085"/>
    </source>
</evidence>
<keyword evidence="4" id="KW-0378">Hydrolase</keyword>
<evidence type="ECO:0000256" key="7">
    <source>
        <dbReference type="SAM" id="MobiDB-lite"/>
    </source>
</evidence>
<feature type="region of interest" description="Disordered" evidence="7">
    <location>
        <begin position="1"/>
        <end position="38"/>
    </location>
</feature>
<dbReference type="EMBL" id="FJUX01000012">
    <property type="protein sequence ID" value="CZS92498.1"/>
    <property type="molecule type" value="Genomic_DNA"/>
</dbReference>
<dbReference type="GO" id="GO:0046654">
    <property type="term" value="P:tetrahydrofolate biosynthetic process"/>
    <property type="evidence" value="ECO:0007669"/>
    <property type="project" value="InterPro"/>
</dbReference>
<dbReference type="InterPro" id="IPR020602">
    <property type="entry name" value="GTP_CycHdrlase_I_dom"/>
</dbReference>
<evidence type="ECO:0000313" key="10">
    <source>
        <dbReference type="Proteomes" id="UP000178912"/>
    </source>
</evidence>